<proteinExistence type="predicted"/>
<evidence type="ECO:0000313" key="4">
    <source>
        <dbReference type="Proteomes" id="UP001597108"/>
    </source>
</evidence>
<keyword evidence="2" id="KW-0472">Membrane</keyword>
<keyword evidence="2" id="KW-1133">Transmembrane helix</keyword>
<feature type="compositionally biased region" description="Gly residues" evidence="1">
    <location>
        <begin position="10"/>
        <end position="22"/>
    </location>
</feature>
<gene>
    <name evidence="3" type="ORF">ACFQ2S_14345</name>
</gene>
<dbReference type="RefSeq" id="WP_386075444.1">
    <property type="nucleotide sequence ID" value="NZ_JBHTJT010000030.1"/>
</dbReference>
<name>A0ABW3IRY0_9RHOB</name>
<feature type="transmembrane region" description="Helical" evidence="2">
    <location>
        <begin position="41"/>
        <end position="67"/>
    </location>
</feature>
<reference evidence="4" key="1">
    <citation type="journal article" date="2019" name="Int. J. Syst. Evol. Microbiol.">
        <title>The Global Catalogue of Microorganisms (GCM) 10K type strain sequencing project: providing services to taxonomists for standard genome sequencing and annotation.</title>
        <authorList>
            <consortium name="The Broad Institute Genomics Platform"/>
            <consortium name="The Broad Institute Genome Sequencing Center for Infectious Disease"/>
            <person name="Wu L."/>
            <person name="Ma J."/>
        </authorList>
    </citation>
    <scope>NUCLEOTIDE SEQUENCE [LARGE SCALE GENOMIC DNA]</scope>
    <source>
        <strain evidence="4">CCUG 60524</strain>
    </source>
</reference>
<protein>
    <submittedName>
        <fullName evidence="3">AsmA-like C-terminal region-containing protein</fullName>
    </submittedName>
</protein>
<feature type="region of interest" description="Disordered" evidence="1">
    <location>
        <begin position="1"/>
        <end position="32"/>
    </location>
</feature>
<keyword evidence="4" id="KW-1185">Reference proteome</keyword>
<evidence type="ECO:0000256" key="1">
    <source>
        <dbReference type="SAM" id="MobiDB-lite"/>
    </source>
</evidence>
<evidence type="ECO:0000313" key="3">
    <source>
        <dbReference type="EMBL" id="MFD0980829.1"/>
    </source>
</evidence>
<sequence>MKQQHDTGIAAGGGASGPGDGQPAGEASRARKPARRKRRMLLWVLFVVFDLALVLALAILLGGLMLAGRDLPAPDWVAERAGEVLSQGLGGGQVEIGEVTLRLEHRALPEIAFEAVRVTAPNGADLAEIPRLGVSLDKSALFERRVQPKALNLEGAAVRLRRKEDGSLDLGFGGGMGMARLGSVEEALGLVRRTLTLPGIAPIKRIDLRGLDLEFSDERAGEVWRVRDGNLLVEQDSGALSVAVDFDMPKDGDGGAETDATVALRLSIGEAGAGAQFSALVKNVPARDIAAQAPALSWLKPLDAEVSGALITGLDEDGRMEPLNGTLEIGSGVFQPEAAAQPIPFDGARAYFGYRPREEKLTFQELAVSAPDGSFTATGHAYLDGMETGWPEALVGQFQFTDVRLDPPGFLPRPAHFDGGAVDLKVSLDPFEAKLGQIVLTTSDPAAGEAAGLSRLEGSGRVTADGGGWHVALDLGVDQIEAGSLMALWPFAMAPRTRDWIDRNLIGGVVENASAGLRLDQGARPDLAVTFEFRDAEVRALQSLPTITKASGYASTGRGQFALSLDAGQVVPPQGGPLDLAGSVFKVMDMTTNPRIAEIEWHSTSSVTAALSLLDQEPFRFLEKAGQPVALAEGRAALDGTIAFPMKRGIRGPDVEFDIAGDLTAVSSELAVPGRRLTSDRLSLVARPVGLALSGPARLDGVPFDGIFDLPLGTEAGSRPVNVGGTIQIGEEFVRAFGIGLPEGSVTGAGPALFTVELPAGVPPEYSLTSSLEGVGLALRPLGWSLPASSAGSLSVSGKLGASPSVDALTLEAAGLSAQGSVSLSEGGGLDRARFERVSLGGWLDAPVTLVGRGSGQPPSITVSSGQIDLRRARAAGGGGGGGGSGGGRTPISLSLDRLRITDTLSLVPFRGDISVAGGFTGSFSGNVNGAAPVKGTIRPGKGGVTAVRVTSDNAGAVFKAGGFFRQAEGGSMELTLDPTDKAGEYAGQLTVSDVRVRSASGLAALANSISLVGLIDEINGSGIVFSDVEAAFRLTPSYVQVTRSSGVGPSLGITMEGVYDLAGGILDMQGVFSPVYMVNSIGSIFTRRGEGLFGVTYRMRGPASNPSVEVNPLSALTPGMFREIFRAPPPTPRNGG</sequence>
<dbReference type="EMBL" id="JBHTJT010000030">
    <property type="protein sequence ID" value="MFD0980829.1"/>
    <property type="molecule type" value="Genomic_DNA"/>
</dbReference>
<organism evidence="3 4">
    <name type="scientific">Tropicimonas aquimaris</name>
    <dbReference type="NCBI Taxonomy" id="914152"/>
    <lineage>
        <taxon>Bacteria</taxon>
        <taxon>Pseudomonadati</taxon>
        <taxon>Pseudomonadota</taxon>
        <taxon>Alphaproteobacteria</taxon>
        <taxon>Rhodobacterales</taxon>
        <taxon>Roseobacteraceae</taxon>
        <taxon>Tropicimonas</taxon>
    </lineage>
</organism>
<keyword evidence="2" id="KW-0812">Transmembrane</keyword>
<comment type="caution">
    <text evidence="3">The sequence shown here is derived from an EMBL/GenBank/DDBJ whole genome shotgun (WGS) entry which is preliminary data.</text>
</comment>
<accession>A0ABW3IRY0</accession>
<dbReference type="Proteomes" id="UP001597108">
    <property type="component" value="Unassembled WGS sequence"/>
</dbReference>
<evidence type="ECO:0000256" key="2">
    <source>
        <dbReference type="SAM" id="Phobius"/>
    </source>
</evidence>